<feature type="transmembrane region" description="Helical" evidence="1">
    <location>
        <begin position="444"/>
        <end position="461"/>
    </location>
</feature>
<evidence type="ECO:0000313" key="3">
    <source>
        <dbReference type="Proteomes" id="UP000694480"/>
    </source>
</evidence>
<feature type="transmembrane region" description="Helical" evidence="1">
    <location>
        <begin position="373"/>
        <end position="396"/>
    </location>
</feature>
<feature type="transmembrane region" description="Helical" evidence="1">
    <location>
        <begin position="343"/>
        <end position="367"/>
    </location>
</feature>
<gene>
    <name evidence="2" type="ORF">IC612_08475</name>
</gene>
<dbReference type="RefSeq" id="WP_194739754.1">
    <property type="nucleotide sequence ID" value="NZ_JADKYY010000011.1"/>
</dbReference>
<accession>A0A930YX30</accession>
<feature type="transmembrane region" description="Helical" evidence="1">
    <location>
        <begin position="60"/>
        <end position="81"/>
    </location>
</feature>
<keyword evidence="1" id="KW-0472">Membrane</keyword>
<feature type="transmembrane region" description="Helical" evidence="1">
    <location>
        <begin position="302"/>
        <end position="322"/>
    </location>
</feature>
<proteinExistence type="predicted"/>
<name>A0A930YX30_9FLAO</name>
<dbReference type="AlphaFoldDB" id="A0A930YX30"/>
<dbReference type="Pfam" id="PF18940">
    <property type="entry name" value="DUF5687"/>
    <property type="match status" value="1"/>
</dbReference>
<dbReference type="Proteomes" id="UP000694480">
    <property type="component" value="Unassembled WGS sequence"/>
</dbReference>
<feature type="transmembrane region" description="Helical" evidence="1">
    <location>
        <begin position="200"/>
        <end position="223"/>
    </location>
</feature>
<keyword evidence="1" id="KW-1133">Transmembrane helix</keyword>
<keyword evidence="3" id="KW-1185">Reference proteome</keyword>
<feature type="transmembrane region" description="Helical" evidence="1">
    <location>
        <begin position="21"/>
        <end position="48"/>
    </location>
</feature>
<keyword evidence="1" id="KW-0812">Transmembrane</keyword>
<organism evidence="2 3">
    <name type="scientific">Planobacterium oryzisoli</name>
    <dbReference type="NCBI Taxonomy" id="2771435"/>
    <lineage>
        <taxon>Bacteria</taxon>
        <taxon>Pseudomonadati</taxon>
        <taxon>Bacteroidota</taxon>
        <taxon>Flavobacteriia</taxon>
        <taxon>Flavobacteriales</taxon>
        <taxon>Weeksellaceae</taxon>
        <taxon>Chryseobacterium group</taxon>
        <taxon>Chryseobacterium</taxon>
    </lineage>
</organism>
<feature type="transmembrane region" description="Helical" evidence="1">
    <location>
        <begin position="138"/>
        <end position="155"/>
    </location>
</feature>
<reference evidence="2" key="1">
    <citation type="submission" date="2020-11" db="EMBL/GenBank/DDBJ databases">
        <title>Genome seq and assembly of Planobacterium sp.</title>
        <authorList>
            <person name="Chhetri G."/>
        </authorList>
    </citation>
    <scope>NUCLEOTIDE SEQUENCE</scope>
    <source>
        <strain evidence="2">GCR5</strain>
    </source>
</reference>
<sequence length="489" mass="56024">MYLKLLRLEVKSFFRNPQFGANLAMKILAAFGMLYFSLVFLSLPFLLYYFVKDKLDGDPLVFFCSFFLYYWVADLLIRYFLQPMPTQNIKPFLTLNIRKSTLVKYTIVKTFAHFFNWGYLLFLIPFAVLLVIDGNYSAYKVVLWTIAILFTFYISNFTNILLNGKNAVLYSLAAVFIVLGALEYYGMLSLSTFSEAAFMWFYQVPVSVFIPVFLTGVTAYFAFQAIRQNFYLDRGLELKKVEARSQNITFLNRFGVMGTFLNNDIRLLMRSKAARSALVASFFFLFYGLLFFNSAYETDFMKLFAGIFVSGGFMMMFGQRVPSWDSSYYSLMMTQNVPYKKYLIAKWTLIVIGIALSLVLSTVYLYFGWEVWLTILAAGLYNLGVNSYVTLLAGAYNKSPVDLNSSAKSFGGKNSFNLKTMLLTIPQLVLPMVVYALIKHFFGQMAAVASLGVLGLIGFSLREYIFNFIVKVYRVEKYSTLESFKKVSG</sequence>
<feature type="transmembrane region" description="Helical" evidence="1">
    <location>
        <begin position="416"/>
        <end position="438"/>
    </location>
</feature>
<dbReference type="EMBL" id="JADKYY010000011">
    <property type="protein sequence ID" value="MBF5027828.1"/>
    <property type="molecule type" value="Genomic_DNA"/>
</dbReference>
<evidence type="ECO:0000256" key="1">
    <source>
        <dbReference type="SAM" id="Phobius"/>
    </source>
</evidence>
<evidence type="ECO:0000313" key="2">
    <source>
        <dbReference type="EMBL" id="MBF5027828.1"/>
    </source>
</evidence>
<protein>
    <submittedName>
        <fullName evidence="2">Uncharacterized protein</fullName>
    </submittedName>
</protein>
<feature type="transmembrane region" description="Helical" evidence="1">
    <location>
        <begin position="114"/>
        <end position="132"/>
    </location>
</feature>
<comment type="caution">
    <text evidence="2">The sequence shown here is derived from an EMBL/GenBank/DDBJ whole genome shotgun (WGS) entry which is preliminary data.</text>
</comment>
<feature type="transmembrane region" description="Helical" evidence="1">
    <location>
        <begin position="167"/>
        <end position="188"/>
    </location>
</feature>
<dbReference type="InterPro" id="IPR043742">
    <property type="entry name" value="DUF5687"/>
</dbReference>
<feature type="transmembrane region" description="Helical" evidence="1">
    <location>
        <begin position="276"/>
        <end position="296"/>
    </location>
</feature>